<dbReference type="Pfam" id="PF00589">
    <property type="entry name" value="Phage_integrase"/>
    <property type="match status" value="1"/>
</dbReference>
<keyword evidence="6" id="KW-1185">Reference proteome</keyword>
<dbReference type="InterPro" id="IPR013762">
    <property type="entry name" value="Integrase-like_cat_sf"/>
</dbReference>
<dbReference type="CDD" id="cd00799">
    <property type="entry name" value="INT_Cre_C"/>
    <property type="match status" value="1"/>
</dbReference>
<accession>A0ABS3KWJ4</accession>
<evidence type="ECO:0000313" key="5">
    <source>
        <dbReference type="EMBL" id="MBO1081851.1"/>
    </source>
</evidence>
<dbReference type="Gene3D" id="1.10.443.10">
    <property type="entry name" value="Intergrase catalytic core"/>
    <property type="match status" value="1"/>
</dbReference>
<dbReference type="InterPro" id="IPR010998">
    <property type="entry name" value="Integrase_recombinase_N"/>
</dbReference>
<dbReference type="RefSeq" id="WP_207420036.1">
    <property type="nucleotide sequence ID" value="NZ_JACTNG010000023.1"/>
</dbReference>
<dbReference type="InterPro" id="IPR052925">
    <property type="entry name" value="Phage_Integrase-like_Recomb"/>
</dbReference>
<protein>
    <submittedName>
        <fullName evidence="5">Site-specific integrase</fullName>
    </submittedName>
</protein>
<dbReference type="Proteomes" id="UP001518989">
    <property type="component" value="Unassembled WGS sequence"/>
</dbReference>
<evidence type="ECO:0000256" key="2">
    <source>
        <dbReference type="ARBA" id="ARBA00023172"/>
    </source>
</evidence>
<dbReference type="InterPro" id="IPR002104">
    <property type="entry name" value="Integrase_catalytic"/>
</dbReference>
<dbReference type="InterPro" id="IPR011010">
    <property type="entry name" value="DNA_brk_join_enz"/>
</dbReference>
<feature type="domain" description="Tyr recombinase" evidence="4">
    <location>
        <begin position="125"/>
        <end position="315"/>
    </location>
</feature>
<dbReference type="SUPFAM" id="SSF47823">
    <property type="entry name" value="lambda integrase-like, N-terminal domain"/>
    <property type="match status" value="1"/>
</dbReference>
<keyword evidence="1" id="KW-0238">DNA-binding</keyword>
<dbReference type="Gene3D" id="1.10.150.130">
    <property type="match status" value="1"/>
</dbReference>
<dbReference type="PANTHER" id="PTHR34605:SF3">
    <property type="entry name" value="P CELL-TYPE AGGLUTINATION PROTEIN MAP4-LIKE-RELATED"/>
    <property type="match status" value="1"/>
</dbReference>
<organism evidence="5 6">
    <name type="scientific">Roseomonas haemaphysalidis</name>
    <dbReference type="NCBI Taxonomy" id="2768162"/>
    <lineage>
        <taxon>Bacteria</taxon>
        <taxon>Pseudomonadati</taxon>
        <taxon>Pseudomonadota</taxon>
        <taxon>Alphaproteobacteria</taxon>
        <taxon>Acetobacterales</taxon>
        <taxon>Roseomonadaceae</taxon>
        <taxon>Roseomonas</taxon>
    </lineage>
</organism>
<evidence type="ECO:0000256" key="1">
    <source>
        <dbReference type="ARBA" id="ARBA00023125"/>
    </source>
</evidence>
<proteinExistence type="predicted"/>
<gene>
    <name evidence="5" type="ORF">IAI61_22750</name>
</gene>
<dbReference type="SUPFAM" id="SSF56349">
    <property type="entry name" value="DNA breaking-rejoining enzymes"/>
    <property type="match status" value="1"/>
</dbReference>
<evidence type="ECO:0000259" key="4">
    <source>
        <dbReference type="PROSITE" id="PS51898"/>
    </source>
</evidence>
<sequence length="324" mass="34967">MPLDQISPDEIARRQAQHREDARGALAPETERALAKTSAAWSRWAAQRDIDPIPAYADQVAAYVDWMVETPSDETGEVRKISSIRQAVWGIAYMHRAADLPDPTKAEKVRLRLKAASNTLGTRAKQAAPIGENEVQRILATTGKGVTDLRDLALVLTMRDLLARRSEVVALLVEDIEADKDGSATALIRRSKTDQAGRGETRWLSHRTFGALQSWLAAGGITGGALFRSINKGGRVLGPLGAADVPRILKKIAARAGVDASRISGHSCRVGMAQDLVSAGASQPAVMQAGRWKSPMMPARYAEKLESKRGAVAQFYGRRGGDDA</sequence>
<feature type="region of interest" description="Disordered" evidence="3">
    <location>
        <begin position="1"/>
        <end position="30"/>
    </location>
</feature>
<comment type="caution">
    <text evidence="5">The sequence shown here is derived from an EMBL/GenBank/DDBJ whole genome shotgun (WGS) entry which is preliminary data.</text>
</comment>
<feature type="compositionally biased region" description="Basic and acidic residues" evidence="3">
    <location>
        <begin position="10"/>
        <end position="30"/>
    </location>
</feature>
<evidence type="ECO:0000256" key="3">
    <source>
        <dbReference type="SAM" id="MobiDB-lite"/>
    </source>
</evidence>
<dbReference type="EMBL" id="JACTNG010000023">
    <property type="protein sequence ID" value="MBO1081851.1"/>
    <property type="molecule type" value="Genomic_DNA"/>
</dbReference>
<reference evidence="5 6" key="1">
    <citation type="submission" date="2020-09" db="EMBL/GenBank/DDBJ databases">
        <title>Roseomonas.</title>
        <authorList>
            <person name="Zhu W."/>
        </authorList>
    </citation>
    <scope>NUCLEOTIDE SEQUENCE [LARGE SCALE GENOMIC DNA]</scope>
    <source>
        <strain evidence="5 6">573</strain>
    </source>
</reference>
<evidence type="ECO:0000313" key="6">
    <source>
        <dbReference type="Proteomes" id="UP001518989"/>
    </source>
</evidence>
<name>A0ABS3KWJ4_9PROT</name>
<dbReference type="PROSITE" id="PS51898">
    <property type="entry name" value="TYR_RECOMBINASE"/>
    <property type="match status" value="1"/>
</dbReference>
<keyword evidence="2" id="KW-0233">DNA recombination</keyword>
<dbReference type="PANTHER" id="PTHR34605">
    <property type="entry name" value="PHAGE_INTEGRASE DOMAIN-CONTAINING PROTEIN"/>
    <property type="match status" value="1"/>
</dbReference>